<reference evidence="7" key="1">
    <citation type="submission" date="2023-02" db="EMBL/GenBank/DDBJ databases">
        <title>Enrichment on poylsaccharides allowed isolation of novel metabolic and taxonomic groups of Haloarchaea.</title>
        <authorList>
            <person name="Sorokin D.Y."/>
            <person name="Elcheninov A.G."/>
            <person name="Khizhniak T.V."/>
            <person name="Kolganova T.V."/>
            <person name="Kublanov I.V."/>
        </authorList>
    </citation>
    <scope>NUCLEOTIDE SEQUENCE</scope>
    <source>
        <strain evidence="6 8">HArc-curdl5-1</strain>
        <strain evidence="7">HArc-curdl7</strain>
    </source>
</reference>
<dbReference type="Proteomes" id="UP001208186">
    <property type="component" value="Unassembled WGS sequence"/>
</dbReference>
<dbReference type="Proteomes" id="UP001209746">
    <property type="component" value="Unassembled WGS sequence"/>
</dbReference>
<evidence type="ECO:0000313" key="7">
    <source>
        <dbReference type="EMBL" id="MCU4726020.1"/>
    </source>
</evidence>
<name>A0AAE3ICQ6_9EURY</name>
<keyword evidence="8" id="KW-1185">Reference proteome</keyword>
<dbReference type="PANTHER" id="PTHR36460">
    <property type="entry name" value="UPF0132 DOMAIN PROTEIN (AFU_ORTHOLOGUE AFUA_3G10255)"/>
    <property type="match status" value="1"/>
</dbReference>
<feature type="transmembrane region" description="Helical" evidence="5">
    <location>
        <begin position="27"/>
        <end position="46"/>
    </location>
</feature>
<evidence type="ECO:0000313" key="6">
    <source>
        <dbReference type="EMBL" id="MCU4717093.1"/>
    </source>
</evidence>
<organism evidence="7 9">
    <name type="scientific">Halapricum hydrolyticum</name>
    <dbReference type="NCBI Taxonomy" id="2979991"/>
    <lineage>
        <taxon>Archaea</taxon>
        <taxon>Methanobacteriati</taxon>
        <taxon>Methanobacteriota</taxon>
        <taxon>Stenosarchaea group</taxon>
        <taxon>Halobacteria</taxon>
        <taxon>Halobacteriales</taxon>
        <taxon>Haloarculaceae</taxon>
        <taxon>Halapricum</taxon>
    </lineage>
</organism>
<dbReference type="EMBL" id="JAOPKD010000002">
    <property type="protein sequence ID" value="MCU4726020.1"/>
    <property type="molecule type" value="Genomic_DNA"/>
</dbReference>
<comment type="subcellular location">
    <subcellularLocation>
        <location evidence="1">Membrane</location>
        <topology evidence="1">Multi-pass membrane protein</topology>
    </subcellularLocation>
</comment>
<dbReference type="PANTHER" id="PTHR36460:SF1">
    <property type="entry name" value="UPF0132 DOMAIN PROTEIN (AFU_ORTHOLOGUE AFUA_3G10255)"/>
    <property type="match status" value="1"/>
</dbReference>
<evidence type="ECO:0000313" key="9">
    <source>
        <dbReference type="Proteomes" id="UP001209746"/>
    </source>
</evidence>
<sequence>MDSTPAVRPEATSEPDHVTSTGLEENVAAALAYALGWLTGIVFYFLESDNDHVRFHASQSIVIFGGYTIATFVLSFFQSGLFMSDRGGLAFGFLSMTLALASLTVWVAAVATWVYLLVRTFQGKNPRIPGAAGIADSIA</sequence>
<feature type="transmembrane region" description="Helical" evidence="5">
    <location>
        <begin position="89"/>
        <end position="118"/>
    </location>
</feature>
<comment type="caution">
    <text evidence="7">The sequence shown here is derived from an EMBL/GenBank/DDBJ whole genome shotgun (WGS) entry which is preliminary data.</text>
</comment>
<dbReference type="GO" id="GO:0016020">
    <property type="term" value="C:membrane"/>
    <property type="evidence" value="ECO:0007669"/>
    <property type="project" value="UniProtKB-SubCell"/>
</dbReference>
<evidence type="ECO:0000256" key="2">
    <source>
        <dbReference type="ARBA" id="ARBA00022692"/>
    </source>
</evidence>
<dbReference type="RefSeq" id="WP_315907864.1">
    <property type="nucleotide sequence ID" value="NZ_JAOPKC010000002.1"/>
</dbReference>
<accession>A0AAE3ICQ6</accession>
<evidence type="ECO:0000313" key="8">
    <source>
        <dbReference type="Proteomes" id="UP001208186"/>
    </source>
</evidence>
<feature type="transmembrane region" description="Helical" evidence="5">
    <location>
        <begin position="58"/>
        <end position="77"/>
    </location>
</feature>
<evidence type="ECO:0008006" key="10">
    <source>
        <dbReference type="Google" id="ProtNLM"/>
    </source>
</evidence>
<keyword evidence="3 5" id="KW-1133">Transmembrane helix</keyword>
<keyword evidence="2 5" id="KW-0812">Transmembrane</keyword>
<gene>
    <name evidence="7" type="ORF">OB914_03395</name>
    <name evidence="6" type="ORF">OB916_03320</name>
</gene>
<dbReference type="AlphaFoldDB" id="A0AAE3ICQ6"/>
<evidence type="ECO:0000256" key="3">
    <source>
        <dbReference type="ARBA" id="ARBA00022989"/>
    </source>
</evidence>
<evidence type="ECO:0000256" key="5">
    <source>
        <dbReference type="SAM" id="Phobius"/>
    </source>
</evidence>
<proteinExistence type="predicted"/>
<protein>
    <recommendedName>
        <fullName evidence="10">DUF4870 domain-containing protein</fullName>
    </recommendedName>
</protein>
<evidence type="ECO:0000256" key="4">
    <source>
        <dbReference type="ARBA" id="ARBA00023136"/>
    </source>
</evidence>
<dbReference type="EMBL" id="JAOPKC010000002">
    <property type="protein sequence ID" value="MCU4717093.1"/>
    <property type="molecule type" value="Genomic_DNA"/>
</dbReference>
<evidence type="ECO:0000256" key="1">
    <source>
        <dbReference type="ARBA" id="ARBA00004141"/>
    </source>
</evidence>
<keyword evidence="4 5" id="KW-0472">Membrane</keyword>